<dbReference type="PANTHER" id="PTHR42938:SF47">
    <property type="entry name" value="HYDROXYPYRUVATE REDUCTASE"/>
    <property type="match status" value="1"/>
</dbReference>
<dbReference type="GO" id="GO:0006564">
    <property type="term" value="P:L-serine biosynthetic process"/>
    <property type="evidence" value="ECO:0007669"/>
    <property type="project" value="UniProtKB-UniRule"/>
</dbReference>
<dbReference type="InterPro" id="IPR006140">
    <property type="entry name" value="D-isomer_DH_NAD-bd"/>
</dbReference>
<proteinExistence type="inferred from homology"/>
<keyword evidence="9" id="KW-0718">Serine biosynthesis</keyword>
<dbReference type="PROSITE" id="PS00671">
    <property type="entry name" value="D_2_HYDROXYACID_DH_3"/>
    <property type="match status" value="1"/>
</dbReference>
<evidence type="ECO:0000256" key="1">
    <source>
        <dbReference type="ARBA" id="ARBA00003800"/>
    </source>
</evidence>
<keyword evidence="9" id="KW-0028">Amino-acid biosynthesis</keyword>
<dbReference type="InterPro" id="IPR006139">
    <property type="entry name" value="D-isomer_2_OHA_DH_cat_dom"/>
</dbReference>
<name>A0AAX3DWL1_RHOPL</name>
<comment type="pathway">
    <text evidence="2 9">Amino-acid biosynthesis; L-serine biosynthesis; L-serine from 3-phospho-D-glycerate: step 1/3.</text>
</comment>
<evidence type="ECO:0000313" key="11">
    <source>
        <dbReference type="EMBL" id="UYO39204.1"/>
    </source>
</evidence>
<protein>
    <recommendedName>
        <fullName evidence="4 9">D-3-phosphoglycerate dehydrogenase</fullName>
        <ecNumber evidence="9">1.1.1.95</ecNumber>
    </recommendedName>
</protein>
<dbReference type="FunFam" id="3.40.50.720:FF:000021">
    <property type="entry name" value="D-3-phosphoglycerate dehydrogenase"/>
    <property type="match status" value="1"/>
</dbReference>
<dbReference type="PROSITE" id="PS51671">
    <property type="entry name" value="ACT"/>
    <property type="match status" value="1"/>
</dbReference>
<dbReference type="EMBL" id="CP076676">
    <property type="protein sequence ID" value="UYO39204.1"/>
    <property type="molecule type" value="Genomic_DNA"/>
</dbReference>
<dbReference type="InterPro" id="IPR029009">
    <property type="entry name" value="ASB_dom_sf"/>
</dbReference>
<dbReference type="InterPro" id="IPR045626">
    <property type="entry name" value="PGDH_ASB_dom"/>
</dbReference>
<evidence type="ECO:0000256" key="2">
    <source>
        <dbReference type="ARBA" id="ARBA00005216"/>
    </source>
</evidence>
<organism evidence="11 12">
    <name type="scientific">Rhodopseudomonas palustris</name>
    <dbReference type="NCBI Taxonomy" id="1076"/>
    <lineage>
        <taxon>Bacteria</taxon>
        <taxon>Pseudomonadati</taxon>
        <taxon>Pseudomonadota</taxon>
        <taxon>Alphaproteobacteria</taxon>
        <taxon>Hyphomicrobiales</taxon>
        <taxon>Nitrobacteraceae</taxon>
        <taxon>Rhodopseudomonas</taxon>
    </lineage>
</organism>
<dbReference type="InterPro" id="IPR029752">
    <property type="entry name" value="D-isomer_DH_CS1"/>
</dbReference>
<dbReference type="Pfam" id="PF00389">
    <property type="entry name" value="2-Hacid_dh"/>
    <property type="match status" value="1"/>
</dbReference>
<comment type="catalytic activity">
    <reaction evidence="7">
        <text>(R)-2-hydroxyglutarate + NAD(+) = 2-oxoglutarate + NADH + H(+)</text>
        <dbReference type="Rhea" id="RHEA:49612"/>
        <dbReference type="ChEBI" id="CHEBI:15378"/>
        <dbReference type="ChEBI" id="CHEBI:15801"/>
        <dbReference type="ChEBI" id="CHEBI:16810"/>
        <dbReference type="ChEBI" id="CHEBI:57540"/>
        <dbReference type="ChEBI" id="CHEBI:57945"/>
        <dbReference type="EC" id="1.1.1.399"/>
    </reaction>
</comment>
<dbReference type="InterPro" id="IPR006236">
    <property type="entry name" value="PGDH"/>
</dbReference>
<evidence type="ECO:0000256" key="6">
    <source>
        <dbReference type="ARBA" id="ARBA00023027"/>
    </source>
</evidence>
<keyword evidence="6 9" id="KW-0520">NAD</keyword>
<gene>
    <name evidence="11" type="primary">serA</name>
    <name evidence="11" type="ORF">KQX62_21215</name>
</gene>
<dbReference type="InterPro" id="IPR045865">
    <property type="entry name" value="ACT-like_dom_sf"/>
</dbReference>
<dbReference type="CDD" id="cd04902">
    <property type="entry name" value="ACT_3PGDH-xct"/>
    <property type="match status" value="1"/>
</dbReference>
<dbReference type="GO" id="GO:0004617">
    <property type="term" value="F:phosphoglycerate dehydrogenase activity"/>
    <property type="evidence" value="ECO:0007669"/>
    <property type="project" value="UniProtKB-UniRule"/>
</dbReference>
<comment type="function">
    <text evidence="1">Catalyzes the reversible oxidation of 3-phospho-D-glycerate to 3-phosphonooxypyruvate, the first step of the phosphorylated L-serine biosynthesis pathway. Also catalyzes the reversible oxidation of 2-hydroxyglutarate to 2-oxoglutarate.</text>
</comment>
<evidence type="ECO:0000256" key="8">
    <source>
        <dbReference type="ARBA" id="ARBA00048731"/>
    </source>
</evidence>
<dbReference type="Pfam" id="PF02826">
    <property type="entry name" value="2-Hacid_dh_C"/>
    <property type="match status" value="1"/>
</dbReference>
<sequence>MTAPKVLISDALSEAAVQIFKDRGIDVDFQPNLGKDKDKLAEIIGNYDGLAIRSATKATAKILEKANRLKVIGRAGIGVDNVEIPAATAKGIIVMNTPFGNSITTAEHAITMMLSLAREIPAADASTQAGKWEKNRFMGVEITAKTLGVIGCGNIGSIVADRALGLKMKVIAFDPFLSPERAKDLGVEKVELEDIFKRADFITLHTPLTDKTKNIIDAAAIAKMKKGVRIINCARGGLVDENALAEALKSGHVAGAAFDVFSEEPATKNVLFGLPNVICTPHLGASTTEAQENVALQVAEQMSDYLLTGAITNAINFPSITAEEAPKLKPFIELAEKLGSFAGQLTETGITKVTITYEGEVAEMKIKALTSAVLSGLLRPMLGDINVVSAPVIAKERGMVVDEVVRAAESDYESLITLTVTTEKQERSVSGTVYADGKPRLVDIKGIRVDAEFGASMIYVTNEDKPGFIGKFASLLGDAKVNIATFNLGRHTEGGDAIALVTIDGPAPAEVLEKVQALPQVKQVKALTF</sequence>
<evidence type="ECO:0000256" key="7">
    <source>
        <dbReference type="ARBA" id="ARBA00048126"/>
    </source>
</evidence>
<feature type="domain" description="ACT" evidence="10">
    <location>
        <begin position="457"/>
        <end position="529"/>
    </location>
</feature>
<dbReference type="Gene3D" id="3.40.50.720">
    <property type="entry name" value="NAD(P)-binding Rossmann-like Domain"/>
    <property type="match status" value="2"/>
</dbReference>
<dbReference type="InterPro" id="IPR036291">
    <property type="entry name" value="NAD(P)-bd_dom_sf"/>
</dbReference>
<dbReference type="InterPro" id="IPR029753">
    <property type="entry name" value="D-isomer_DH_CS"/>
</dbReference>
<evidence type="ECO:0000259" key="10">
    <source>
        <dbReference type="PROSITE" id="PS51671"/>
    </source>
</evidence>
<dbReference type="RefSeq" id="WP_107356860.1">
    <property type="nucleotide sequence ID" value="NZ_CP019967.1"/>
</dbReference>
<dbReference type="FunFam" id="3.30.1330.90:FF:000003">
    <property type="entry name" value="D-3-phosphoglycerate dehydrogenase"/>
    <property type="match status" value="1"/>
</dbReference>
<dbReference type="SUPFAM" id="SSF51735">
    <property type="entry name" value="NAD(P)-binding Rossmann-fold domains"/>
    <property type="match status" value="1"/>
</dbReference>
<dbReference type="EC" id="1.1.1.95" evidence="9"/>
<evidence type="ECO:0000256" key="5">
    <source>
        <dbReference type="ARBA" id="ARBA00023002"/>
    </source>
</evidence>
<dbReference type="CDD" id="cd12173">
    <property type="entry name" value="PGDH_4"/>
    <property type="match status" value="1"/>
</dbReference>
<dbReference type="NCBIfam" id="TIGR01327">
    <property type="entry name" value="PGDH"/>
    <property type="match status" value="1"/>
</dbReference>
<comment type="catalytic activity">
    <reaction evidence="8 9">
        <text>(2R)-3-phosphoglycerate + NAD(+) = 3-phosphooxypyruvate + NADH + H(+)</text>
        <dbReference type="Rhea" id="RHEA:12641"/>
        <dbReference type="ChEBI" id="CHEBI:15378"/>
        <dbReference type="ChEBI" id="CHEBI:18110"/>
        <dbReference type="ChEBI" id="CHEBI:57540"/>
        <dbReference type="ChEBI" id="CHEBI:57945"/>
        <dbReference type="ChEBI" id="CHEBI:58272"/>
        <dbReference type="EC" id="1.1.1.95"/>
    </reaction>
</comment>
<evidence type="ECO:0000256" key="9">
    <source>
        <dbReference type="RuleBase" id="RU363003"/>
    </source>
</evidence>
<dbReference type="FunFam" id="3.30.70.260:FF:000008">
    <property type="entry name" value="D-3-phosphoglycerate dehydrogenase, chloroplastic"/>
    <property type="match status" value="1"/>
</dbReference>
<dbReference type="PROSITE" id="PS00670">
    <property type="entry name" value="D_2_HYDROXYACID_DH_2"/>
    <property type="match status" value="1"/>
</dbReference>
<dbReference type="Pfam" id="PF19304">
    <property type="entry name" value="PGDH_inter"/>
    <property type="match status" value="1"/>
</dbReference>
<dbReference type="Proteomes" id="UP001163166">
    <property type="component" value="Chromosome"/>
</dbReference>
<evidence type="ECO:0000256" key="3">
    <source>
        <dbReference type="ARBA" id="ARBA00005854"/>
    </source>
</evidence>
<evidence type="ECO:0000256" key="4">
    <source>
        <dbReference type="ARBA" id="ARBA00021582"/>
    </source>
</evidence>
<dbReference type="SUPFAM" id="SSF55021">
    <property type="entry name" value="ACT-like"/>
    <property type="match status" value="1"/>
</dbReference>
<comment type="similarity">
    <text evidence="3 9">Belongs to the D-isomer specific 2-hydroxyacid dehydrogenase family.</text>
</comment>
<dbReference type="InterPro" id="IPR002912">
    <property type="entry name" value="ACT_dom"/>
</dbReference>
<keyword evidence="5 9" id="KW-0560">Oxidoreductase</keyword>
<dbReference type="Gene3D" id="3.30.1330.90">
    <property type="entry name" value="D-3-phosphoglycerate dehydrogenase, domain 3"/>
    <property type="match status" value="1"/>
</dbReference>
<dbReference type="PANTHER" id="PTHR42938">
    <property type="entry name" value="FORMATE DEHYDROGENASE 1"/>
    <property type="match status" value="1"/>
</dbReference>
<evidence type="ECO:0000313" key="12">
    <source>
        <dbReference type="Proteomes" id="UP001163166"/>
    </source>
</evidence>
<dbReference type="SUPFAM" id="SSF52283">
    <property type="entry name" value="Formate/glycerate dehydrogenase catalytic domain-like"/>
    <property type="match status" value="1"/>
</dbReference>
<dbReference type="Pfam" id="PF01842">
    <property type="entry name" value="ACT"/>
    <property type="match status" value="1"/>
</dbReference>
<dbReference type="SUPFAM" id="SSF143548">
    <property type="entry name" value="Serine metabolism enzymes domain"/>
    <property type="match status" value="1"/>
</dbReference>
<dbReference type="Gene3D" id="3.30.70.260">
    <property type="match status" value="1"/>
</dbReference>
<dbReference type="GO" id="GO:0051287">
    <property type="term" value="F:NAD binding"/>
    <property type="evidence" value="ECO:0007669"/>
    <property type="project" value="UniProtKB-UniRule"/>
</dbReference>
<accession>A0AAX3DWL1</accession>
<dbReference type="PROSITE" id="PS00065">
    <property type="entry name" value="D_2_HYDROXYACID_DH_1"/>
    <property type="match status" value="1"/>
</dbReference>
<reference evidence="11" key="1">
    <citation type="journal article" date="2022" name="Biol. Control">
        <title>In silico genomic analysis of Rhodopseudomonas palustris strains revealed potential biocontrol agents and crop yield enhancers.</title>
        <authorList>
            <person name="Surachat K."/>
            <person name="Kantachote D."/>
            <person name="Deachamag P."/>
            <person name="Wonglapsuwan M."/>
        </authorList>
    </citation>
    <scope>NUCLEOTIDE SEQUENCE</scope>
    <source>
        <strain evidence="11">TLS06</strain>
    </source>
</reference>
<dbReference type="AlphaFoldDB" id="A0AAX3DWL1"/>